<proteinExistence type="predicted"/>
<evidence type="ECO:0000313" key="2">
    <source>
        <dbReference type="Proteomes" id="UP000441399"/>
    </source>
</evidence>
<name>A0A5S9N624_9GAMM</name>
<sequence length="163" mass="18041">MKGYLLVIFPILLLYGCNDNDEKGNSRQILNGSQLVGQWKNKHFPTADSYTINIDEKGVYSGVVIGDSRLLLGHCDGLDLDSKYKLALPAYQISQLTENSFTITPKNGIDVLVTNIENDVFSCNYTLPLVSANSIDVQYQLVGTGDELTLTQLGQKTSYEKLE</sequence>
<keyword evidence="2" id="KW-1185">Reference proteome</keyword>
<protein>
    <submittedName>
        <fullName evidence="1">Uncharacterized protein</fullName>
    </submittedName>
</protein>
<dbReference type="Proteomes" id="UP000441399">
    <property type="component" value="Unassembled WGS sequence"/>
</dbReference>
<dbReference type="EMBL" id="CACSIO010000001">
    <property type="protein sequence ID" value="CAA0085339.1"/>
    <property type="molecule type" value="Genomic_DNA"/>
</dbReference>
<gene>
    <name evidence="1" type="ORF">OPDIPICF_00805</name>
</gene>
<reference evidence="1 2" key="1">
    <citation type="submission" date="2019-11" db="EMBL/GenBank/DDBJ databases">
        <authorList>
            <person name="Holert J."/>
        </authorList>
    </citation>
    <scope>NUCLEOTIDE SEQUENCE [LARGE SCALE GENOMIC DNA]</scope>
    <source>
        <strain evidence="1">SB11_3</strain>
    </source>
</reference>
<accession>A0A5S9N624</accession>
<organism evidence="1 2">
    <name type="scientific">BD1-7 clade bacterium</name>
    <dbReference type="NCBI Taxonomy" id="2029982"/>
    <lineage>
        <taxon>Bacteria</taxon>
        <taxon>Pseudomonadati</taxon>
        <taxon>Pseudomonadota</taxon>
        <taxon>Gammaproteobacteria</taxon>
        <taxon>Cellvibrionales</taxon>
        <taxon>Spongiibacteraceae</taxon>
        <taxon>BD1-7 clade</taxon>
    </lineage>
</organism>
<dbReference type="AlphaFoldDB" id="A0A5S9N624"/>
<dbReference type="PROSITE" id="PS51257">
    <property type="entry name" value="PROKAR_LIPOPROTEIN"/>
    <property type="match status" value="1"/>
</dbReference>
<evidence type="ECO:0000313" key="1">
    <source>
        <dbReference type="EMBL" id="CAA0085339.1"/>
    </source>
</evidence>